<organism evidence="1 2">
    <name type="scientific">Alteromonas pelagimontana</name>
    <dbReference type="NCBI Taxonomy" id="1858656"/>
    <lineage>
        <taxon>Bacteria</taxon>
        <taxon>Pseudomonadati</taxon>
        <taxon>Pseudomonadota</taxon>
        <taxon>Gammaproteobacteria</taxon>
        <taxon>Alteromonadales</taxon>
        <taxon>Alteromonadaceae</taxon>
        <taxon>Alteromonas/Salinimonas group</taxon>
        <taxon>Alteromonas</taxon>
    </lineage>
</organism>
<dbReference type="OrthoDB" id="9788479at2"/>
<gene>
    <name evidence="1" type="ORF">CA267_003845</name>
</gene>
<dbReference type="Proteomes" id="UP000219285">
    <property type="component" value="Chromosome"/>
</dbReference>
<dbReference type="RefSeq" id="WP_075608714.1">
    <property type="nucleotide sequence ID" value="NZ_CP052766.1"/>
</dbReference>
<name>A0A6M4M9Z2_9ALTE</name>
<evidence type="ECO:0000313" key="2">
    <source>
        <dbReference type="Proteomes" id="UP000219285"/>
    </source>
</evidence>
<dbReference type="EMBL" id="CP052766">
    <property type="protein sequence ID" value="QJR79973.1"/>
    <property type="molecule type" value="Genomic_DNA"/>
</dbReference>
<evidence type="ECO:0008006" key="3">
    <source>
        <dbReference type="Google" id="ProtNLM"/>
    </source>
</evidence>
<dbReference type="KEGG" id="apel:CA267_003845"/>
<reference evidence="2" key="1">
    <citation type="submission" date="2014-12" db="EMBL/GenBank/DDBJ databases">
        <title>Complete genome sequence of a multi-drug resistant Klebsiella pneumoniae.</title>
        <authorList>
            <person name="Hua X."/>
            <person name="Chen Q."/>
            <person name="Li X."/>
            <person name="Feng Y."/>
            <person name="Ruan Z."/>
            <person name="Yu Y."/>
        </authorList>
    </citation>
    <scope>NUCLEOTIDE SEQUENCE [LARGE SCALE GENOMIC DNA]</scope>
    <source>
        <strain evidence="2">5.12</strain>
    </source>
</reference>
<keyword evidence="2" id="KW-1185">Reference proteome</keyword>
<proteinExistence type="predicted"/>
<sequence length="184" mass="20705">MHKVFISGSMKIKNLDGNVLDRINNIISSNCQVIVGDADGVDSSIQKYLISQETKSVLVYCSGGRPRNNIGNWHTEVIETNAQPGTRAFFTAKDVKMAEDCDYGLMVWDTKSTGTLSNAIELLKRKKISLVYINKAKEFLKVKEIADLEKLVSYMSDSAFEKADKKLKLRANINQLKYQQDSLF</sequence>
<accession>A0A6M4M9Z2</accession>
<dbReference type="AlphaFoldDB" id="A0A6M4M9Z2"/>
<reference evidence="1 2" key="2">
    <citation type="submission" date="2020-04" db="EMBL/GenBank/DDBJ databases">
        <title>Complete genome sequence of Alteromonas pelagimontana 5.12T.</title>
        <authorList>
            <person name="Sinha R.K."/>
            <person name="Krishnan K.P."/>
            <person name="Kurian J.P."/>
        </authorList>
    </citation>
    <scope>NUCLEOTIDE SEQUENCE [LARGE SCALE GENOMIC DNA]</scope>
    <source>
        <strain evidence="1 2">5.12</strain>
    </source>
</reference>
<evidence type="ECO:0000313" key="1">
    <source>
        <dbReference type="EMBL" id="QJR79973.1"/>
    </source>
</evidence>
<protein>
    <recommendedName>
        <fullName evidence="3">DUF2493 domain-containing protein</fullName>
    </recommendedName>
</protein>